<keyword evidence="2" id="KW-1185">Reference proteome</keyword>
<accession>A0A934SLC2</accession>
<evidence type="ECO:0008006" key="3">
    <source>
        <dbReference type="Google" id="ProtNLM"/>
    </source>
</evidence>
<proteinExistence type="predicted"/>
<reference evidence="1" key="1">
    <citation type="submission" date="2021-01" db="EMBL/GenBank/DDBJ databases">
        <title>Paracoccus amoyensis sp. nov., isolated from the surface seawater along the coast of Xiamen Island, China.</title>
        <authorList>
            <person name="Lyu L."/>
        </authorList>
    </citation>
    <scope>NUCLEOTIDE SEQUENCE</scope>
    <source>
        <strain evidence="1">MJ17</strain>
    </source>
</reference>
<dbReference type="Proteomes" id="UP000640485">
    <property type="component" value="Unassembled WGS sequence"/>
</dbReference>
<dbReference type="AlphaFoldDB" id="A0A934SLC2"/>
<evidence type="ECO:0000313" key="2">
    <source>
        <dbReference type="Proteomes" id="UP000640485"/>
    </source>
</evidence>
<evidence type="ECO:0000313" key="1">
    <source>
        <dbReference type="EMBL" id="MBK4216493.1"/>
    </source>
</evidence>
<protein>
    <recommendedName>
        <fullName evidence="3">Phage protein D</fullName>
    </recommendedName>
</protein>
<organism evidence="1 2">
    <name type="scientific">Paracoccus caeni</name>
    <dbReference type="NCBI Taxonomy" id="657651"/>
    <lineage>
        <taxon>Bacteria</taxon>
        <taxon>Pseudomonadati</taxon>
        <taxon>Pseudomonadota</taxon>
        <taxon>Alphaproteobacteria</taxon>
        <taxon>Rhodobacterales</taxon>
        <taxon>Paracoccaceae</taxon>
        <taxon>Paracoccus</taxon>
    </lineage>
</organism>
<gene>
    <name evidence="1" type="ORF">JJJ17_11200</name>
</gene>
<dbReference type="EMBL" id="JAEPRQ010000003">
    <property type="protein sequence ID" value="MBK4216493.1"/>
    <property type="molecule type" value="Genomic_DNA"/>
</dbReference>
<comment type="caution">
    <text evidence="1">The sequence shown here is derived from an EMBL/GenBank/DDBJ whole genome shotgun (WGS) entry which is preliminary data.</text>
</comment>
<sequence>MDGDLAQAAAGQRPGTAFHAPQVRLVTETGQPLTVGGQPVSADIISAKVTLTASGVGQADIVLNNQRHDDAHRPIVPIWRYNKLGELSFGTILRIDMRYGQEGWSPMMMAQVTGIEFDFPSNAGAQVTLKTEDMLSLLKVKPEMDHLYIDFNEVEIAEMEFSEAGLRVGAPAPQSPFSTPIDVVTHEKAKSRMEFLTEIGKRMDFELFAGFEDDSPITTPGATRREAVGFFVPNRAAQADRIVTLKWGRDIIDFKPAFKVWDIPTEAVARGNTPRDRGTIEERVSVADNRAEVLTDLHPAPEGGAAPMDPVAARSTAFSDAGEEVNSLSVDAKNLDIERARLAAIAALRTGLREFLTAEISTIGFTRIRPGIHLNLTGFHAPFDGMWYVTQTVHTLNGAGYMTKSSLRRPGMLDPSTYPGAAA</sequence>
<name>A0A934SLC2_9RHOB</name>
<dbReference type="RefSeq" id="WP_200686391.1">
    <property type="nucleotide sequence ID" value="NZ_JAEPRQ010000003.1"/>
</dbReference>